<evidence type="ECO:0000256" key="2">
    <source>
        <dbReference type="ARBA" id="ARBA00022692"/>
    </source>
</evidence>
<feature type="transmembrane region" description="Helical" evidence="5">
    <location>
        <begin position="445"/>
        <end position="465"/>
    </location>
</feature>
<evidence type="ECO:0000313" key="7">
    <source>
        <dbReference type="Proteomes" id="UP001642540"/>
    </source>
</evidence>
<keyword evidence="3 5" id="KW-1133">Transmembrane helix</keyword>
<proteinExistence type="predicted"/>
<feature type="transmembrane region" description="Helical" evidence="5">
    <location>
        <begin position="381"/>
        <end position="405"/>
    </location>
</feature>
<keyword evidence="7" id="KW-1185">Reference proteome</keyword>
<keyword evidence="4 5" id="KW-0472">Membrane</keyword>
<keyword evidence="2 5" id="KW-0812">Transmembrane</keyword>
<dbReference type="Gene3D" id="1.20.1740.10">
    <property type="entry name" value="Amino acid/polyamine transporter I"/>
    <property type="match status" value="1"/>
</dbReference>
<organism evidence="6 7">
    <name type="scientific">Orchesella dallaii</name>
    <dbReference type="NCBI Taxonomy" id="48710"/>
    <lineage>
        <taxon>Eukaryota</taxon>
        <taxon>Metazoa</taxon>
        <taxon>Ecdysozoa</taxon>
        <taxon>Arthropoda</taxon>
        <taxon>Hexapoda</taxon>
        <taxon>Collembola</taxon>
        <taxon>Entomobryomorpha</taxon>
        <taxon>Entomobryoidea</taxon>
        <taxon>Orchesellidae</taxon>
        <taxon>Orchesellinae</taxon>
        <taxon>Orchesella</taxon>
    </lineage>
</organism>
<dbReference type="InterPro" id="IPR050598">
    <property type="entry name" value="AminoAcid_Transporter"/>
</dbReference>
<feature type="transmembrane region" description="Helical" evidence="5">
    <location>
        <begin position="158"/>
        <end position="177"/>
    </location>
</feature>
<feature type="transmembrane region" description="Helical" evidence="5">
    <location>
        <begin position="189"/>
        <end position="209"/>
    </location>
</feature>
<sequence length="491" mass="53879">MTIMEKLHLNGKAPSVKSFNLPSSEGSGSQHDIRMKKELGLLEGVAIILGIIIGSGIFISPKGVVEEAHSVGLTLVIWSMTGVLSMIGAVCYAELGTTIPKSGGDYAYIYEAFGPLPAFLFLWDANVVFVPTTNAIMGLTFANYVVQPFFPTGCLPESAIRLIAAAAICFLTFLNCYDVRITTRMQNVFLIAKIGGLATVIIAGAVHLLNGNTENFQEPFKNSQTDYKNIALSFYSGIFSYAGWNYLNFMTEELKDPYKNLPRAIYISLPLATGIYVLANIGYMAVLTPAEILATDAIAVTFGDKVLGALSWIMPCFVALSTFGGLSVHIMTSSRLLFVGARQGHFPQMLSTINSTRLTPAPALAFLCFLSLFYLETTDIIGLIVYSSFVESSFIFLTVLGMLYLRWKKPYLERPIKVHIIIPIIFLLICGFLVVVPCFVRPIELGVGIAITLTGIPFYLIFIWWQPNFLSRVTTSTTAVVQKTFLSLKED</sequence>
<accession>A0ABP1RBU4</accession>
<gene>
    <name evidence="6" type="ORF">ODALV1_LOCUS21099</name>
</gene>
<dbReference type="PANTHER" id="PTHR11785:SF535">
    <property type="entry name" value="GH08870P"/>
    <property type="match status" value="1"/>
</dbReference>
<evidence type="ECO:0000256" key="4">
    <source>
        <dbReference type="ARBA" id="ARBA00023136"/>
    </source>
</evidence>
<dbReference type="InterPro" id="IPR002293">
    <property type="entry name" value="AA/rel_permease1"/>
</dbReference>
<dbReference type="Proteomes" id="UP001642540">
    <property type="component" value="Unassembled WGS sequence"/>
</dbReference>
<evidence type="ECO:0000256" key="3">
    <source>
        <dbReference type="ARBA" id="ARBA00022989"/>
    </source>
</evidence>
<dbReference type="EMBL" id="CAXLJM020000069">
    <property type="protein sequence ID" value="CAL8125729.1"/>
    <property type="molecule type" value="Genomic_DNA"/>
</dbReference>
<evidence type="ECO:0008006" key="8">
    <source>
        <dbReference type="Google" id="ProtNLM"/>
    </source>
</evidence>
<dbReference type="PIRSF" id="PIRSF006060">
    <property type="entry name" value="AA_transporter"/>
    <property type="match status" value="1"/>
</dbReference>
<feature type="transmembrane region" description="Helical" evidence="5">
    <location>
        <begin position="105"/>
        <end position="123"/>
    </location>
</feature>
<dbReference type="PANTHER" id="PTHR11785">
    <property type="entry name" value="AMINO ACID TRANSPORTER"/>
    <property type="match status" value="1"/>
</dbReference>
<evidence type="ECO:0000256" key="5">
    <source>
        <dbReference type="SAM" id="Phobius"/>
    </source>
</evidence>
<evidence type="ECO:0000313" key="6">
    <source>
        <dbReference type="EMBL" id="CAL8125729.1"/>
    </source>
</evidence>
<feature type="transmembrane region" description="Helical" evidence="5">
    <location>
        <begin position="267"/>
        <end position="286"/>
    </location>
</feature>
<feature type="transmembrane region" description="Helical" evidence="5">
    <location>
        <begin position="39"/>
        <end position="59"/>
    </location>
</feature>
<evidence type="ECO:0000256" key="1">
    <source>
        <dbReference type="ARBA" id="ARBA00004141"/>
    </source>
</evidence>
<feature type="transmembrane region" description="Helical" evidence="5">
    <location>
        <begin position="229"/>
        <end position="247"/>
    </location>
</feature>
<comment type="subcellular location">
    <subcellularLocation>
        <location evidence="1">Membrane</location>
        <topology evidence="1">Multi-pass membrane protein</topology>
    </subcellularLocation>
</comment>
<protein>
    <recommendedName>
        <fullName evidence="8">Y+L amino acid transporter 2</fullName>
    </recommendedName>
</protein>
<feature type="transmembrane region" description="Helical" evidence="5">
    <location>
        <begin position="312"/>
        <end position="338"/>
    </location>
</feature>
<reference evidence="6 7" key="1">
    <citation type="submission" date="2024-08" db="EMBL/GenBank/DDBJ databases">
        <authorList>
            <person name="Cucini C."/>
            <person name="Frati F."/>
        </authorList>
    </citation>
    <scope>NUCLEOTIDE SEQUENCE [LARGE SCALE GENOMIC DNA]</scope>
</reference>
<name>A0ABP1RBU4_9HEXA</name>
<dbReference type="Pfam" id="PF13520">
    <property type="entry name" value="AA_permease_2"/>
    <property type="match status" value="1"/>
</dbReference>
<feature type="transmembrane region" description="Helical" evidence="5">
    <location>
        <begin position="71"/>
        <end position="93"/>
    </location>
</feature>
<feature type="transmembrane region" description="Helical" evidence="5">
    <location>
        <begin position="417"/>
        <end position="439"/>
    </location>
</feature>
<comment type="caution">
    <text evidence="6">The sequence shown here is derived from an EMBL/GenBank/DDBJ whole genome shotgun (WGS) entry which is preliminary data.</text>
</comment>